<dbReference type="Gene3D" id="3.90.380.10">
    <property type="entry name" value="Naphthalene 1,2-dioxygenase Alpha Subunit, Chain A, domain 1"/>
    <property type="match status" value="2"/>
</dbReference>
<comment type="cofactor">
    <cofactor evidence="1">
        <name>Fe cation</name>
        <dbReference type="ChEBI" id="CHEBI:24875"/>
    </cofactor>
</comment>
<comment type="function">
    <text evidence="2">Catalyzes the first step of the osmoprotectant glycine betaine synthesis.</text>
</comment>
<dbReference type="UniPathway" id="UPA00529">
    <property type="reaction ID" value="UER00430"/>
</dbReference>
<evidence type="ECO:0000256" key="5">
    <source>
        <dbReference type="ARBA" id="ARBA00012763"/>
    </source>
</evidence>
<evidence type="ECO:0000256" key="9">
    <source>
        <dbReference type="ARBA" id="ARBA00023002"/>
    </source>
</evidence>
<organism evidence="14 15">
    <name type="scientific">Pycnococcus provasolii</name>
    <dbReference type="NCBI Taxonomy" id="41880"/>
    <lineage>
        <taxon>Eukaryota</taxon>
        <taxon>Viridiplantae</taxon>
        <taxon>Chlorophyta</taxon>
        <taxon>Pseudoscourfieldiophyceae</taxon>
        <taxon>Pseudoscourfieldiales</taxon>
        <taxon>Pycnococcaceae</taxon>
        <taxon>Pycnococcus</taxon>
    </lineage>
</organism>
<comment type="pathway">
    <text evidence="3">Amine and polyamine biosynthesis; betaine biosynthesis via choline pathway; betaine aldehyde from choline (monooxygenase route): step 1/1.</text>
</comment>
<sequence length="394" mass="43892">MSSTSRMTMSSSHHHHKLLLLPRWPSRSSPLSRARTLPSRFYTQPSSHDAEPKSVFASGWILAAPLDDRLSTPNSYISTVVAGHRVIITRTSSSSLAAFYNSCIHHGAALVDESSCGHLDPSNDCRLVCPYHGWEYSGDSGDLKRATSATNIDWEKQKPSLKSIPVQALGSWVFVQLHPSQITSDVATYLNHDEVTTALKTSPQLSLENKHLVATETYQLDCNWKVFVDNYLDGGYHVPFAHPSLSDALDPSAYTNIPGARCSLQRTRGNQSDPRVGDADALYIWLYPHVMINAYGDGIIDTNVVIPISESRCAVTFEWFAPRGISAANVRRLVEGSDAVQREDMHLCRLVQNGLASPPYDDEGGRYAQPEEMMFRFHQSLYDDLQRHGYVEDI</sequence>
<name>A0A830HB68_9CHLO</name>
<dbReference type="Gene3D" id="2.102.10.10">
    <property type="entry name" value="Rieske [2Fe-2S] iron-sulphur domain"/>
    <property type="match status" value="1"/>
</dbReference>
<dbReference type="SUPFAM" id="SSF55961">
    <property type="entry name" value="Bet v1-like"/>
    <property type="match status" value="1"/>
</dbReference>
<evidence type="ECO:0000256" key="3">
    <source>
        <dbReference type="ARBA" id="ARBA00004866"/>
    </source>
</evidence>
<comment type="catalytic activity">
    <reaction evidence="12">
        <text>choline + 2 reduced [2Fe-2S]-[ferredoxin] + O2 + 2 H(+) = betaine aldehyde hydrate + 2 oxidized [2Fe-2S]-[ferredoxin] + H2O</text>
        <dbReference type="Rhea" id="RHEA:17769"/>
        <dbReference type="Rhea" id="RHEA-COMP:10000"/>
        <dbReference type="Rhea" id="RHEA-COMP:10001"/>
        <dbReference type="ChEBI" id="CHEBI:15354"/>
        <dbReference type="ChEBI" id="CHEBI:15377"/>
        <dbReference type="ChEBI" id="CHEBI:15378"/>
        <dbReference type="ChEBI" id="CHEBI:15379"/>
        <dbReference type="ChEBI" id="CHEBI:15870"/>
        <dbReference type="ChEBI" id="CHEBI:33737"/>
        <dbReference type="ChEBI" id="CHEBI:33738"/>
        <dbReference type="EC" id="1.14.15.7"/>
    </reaction>
</comment>
<dbReference type="Pfam" id="PF00848">
    <property type="entry name" value="Ring_hydroxyl_A"/>
    <property type="match status" value="1"/>
</dbReference>
<evidence type="ECO:0000256" key="1">
    <source>
        <dbReference type="ARBA" id="ARBA00001962"/>
    </source>
</evidence>
<evidence type="ECO:0000256" key="8">
    <source>
        <dbReference type="ARBA" id="ARBA00022723"/>
    </source>
</evidence>
<dbReference type="Pfam" id="PF00355">
    <property type="entry name" value="Rieske"/>
    <property type="match status" value="1"/>
</dbReference>
<keyword evidence="9" id="KW-0560">Oxidoreductase</keyword>
<dbReference type="AlphaFoldDB" id="A0A830HB68"/>
<dbReference type="GO" id="GO:0019285">
    <property type="term" value="P:glycine betaine biosynthetic process from choline"/>
    <property type="evidence" value="ECO:0007669"/>
    <property type="project" value="UniProtKB-UniPathway"/>
</dbReference>
<keyword evidence="14" id="KW-0503">Monooxygenase</keyword>
<evidence type="ECO:0000256" key="12">
    <source>
        <dbReference type="ARBA" id="ARBA00049097"/>
    </source>
</evidence>
<evidence type="ECO:0000259" key="13">
    <source>
        <dbReference type="PROSITE" id="PS51296"/>
    </source>
</evidence>
<reference evidence="14" key="1">
    <citation type="submission" date="2020-10" db="EMBL/GenBank/DDBJ databases">
        <title>Unveiling of a novel bifunctional photoreceptor, Dualchrome1, isolated from a cosmopolitan green alga.</title>
        <authorList>
            <person name="Suzuki S."/>
            <person name="Kawachi M."/>
        </authorList>
    </citation>
    <scope>NUCLEOTIDE SEQUENCE</scope>
    <source>
        <strain evidence="14">NIES 2893</strain>
    </source>
</reference>
<keyword evidence="15" id="KW-1185">Reference proteome</keyword>
<evidence type="ECO:0000256" key="4">
    <source>
        <dbReference type="ARBA" id="ARBA00010848"/>
    </source>
</evidence>
<evidence type="ECO:0000256" key="6">
    <source>
        <dbReference type="ARBA" id="ARBA00014931"/>
    </source>
</evidence>
<evidence type="ECO:0000256" key="10">
    <source>
        <dbReference type="ARBA" id="ARBA00023004"/>
    </source>
</evidence>
<evidence type="ECO:0000256" key="2">
    <source>
        <dbReference type="ARBA" id="ARBA00002149"/>
    </source>
</evidence>
<dbReference type="InterPro" id="IPR001663">
    <property type="entry name" value="Rng_hydr_dOase-A"/>
</dbReference>
<dbReference type="EC" id="1.14.15.7" evidence="5"/>
<accession>A0A830HB68</accession>
<dbReference type="GO" id="GO:0019133">
    <property type="term" value="F:choline monooxygenase activity"/>
    <property type="evidence" value="ECO:0007669"/>
    <property type="project" value="UniProtKB-EC"/>
</dbReference>
<dbReference type="GO" id="GO:0005506">
    <property type="term" value="F:iron ion binding"/>
    <property type="evidence" value="ECO:0007669"/>
    <property type="project" value="InterPro"/>
</dbReference>
<dbReference type="Proteomes" id="UP000660262">
    <property type="component" value="Unassembled WGS sequence"/>
</dbReference>
<feature type="domain" description="Rieske" evidence="13">
    <location>
        <begin position="60"/>
        <end position="175"/>
    </location>
</feature>
<dbReference type="OrthoDB" id="426882at2759"/>
<evidence type="ECO:0000256" key="11">
    <source>
        <dbReference type="ARBA" id="ARBA00023014"/>
    </source>
</evidence>
<dbReference type="PRINTS" id="PR00090">
    <property type="entry name" value="RNGDIOXGNASE"/>
</dbReference>
<dbReference type="GO" id="GO:0051537">
    <property type="term" value="F:2 iron, 2 sulfur cluster binding"/>
    <property type="evidence" value="ECO:0007669"/>
    <property type="project" value="UniProtKB-KW"/>
</dbReference>
<keyword evidence="11" id="KW-0411">Iron-sulfur</keyword>
<dbReference type="SUPFAM" id="SSF50022">
    <property type="entry name" value="ISP domain"/>
    <property type="match status" value="1"/>
</dbReference>
<keyword evidence="7" id="KW-0001">2Fe-2S</keyword>
<proteinExistence type="inferred from homology"/>
<dbReference type="PANTHER" id="PTHR43756:SF5">
    <property type="entry name" value="CHOLINE MONOOXYGENASE, CHLOROPLASTIC"/>
    <property type="match status" value="1"/>
</dbReference>
<dbReference type="PROSITE" id="PS51296">
    <property type="entry name" value="RIESKE"/>
    <property type="match status" value="1"/>
</dbReference>
<evidence type="ECO:0000313" key="15">
    <source>
        <dbReference type="Proteomes" id="UP000660262"/>
    </source>
</evidence>
<keyword evidence="8" id="KW-0479">Metal-binding</keyword>
<comment type="similarity">
    <text evidence="4">Belongs to the choline monooxygenase family.</text>
</comment>
<dbReference type="InterPro" id="IPR036922">
    <property type="entry name" value="Rieske_2Fe-2S_sf"/>
</dbReference>
<protein>
    <recommendedName>
        <fullName evidence="6">Choline monooxygenase, chloroplastic</fullName>
        <ecNumber evidence="5">1.14.15.7</ecNumber>
    </recommendedName>
</protein>
<dbReference type="InterPro" id="IPR017941">
    <property type="entry name" value="Rieske_2Fe-2S"/>
</dbReference>
<keyword evidence="10" id="KW-0408">Iron</keyword>
<dbReference type="InterPro" id="IPR015879">
    <property type="entry name" value="Ring_hydroxy_dOase_asu_C_dom"/>
</dbReference>
<dbReference type="EMBL" id="BNJQ01000007">
    <property type="protein sequence ID" value="GHP04235.1"/>
    <property type="molecule type" value="Genomic_DNA"/>
</dbReference>
<gene>
    <name evidence="14" type="ORF">PPROV_000298900</name>
</gene>
<dbReference type="PANTHER" id="PTHR43756">
    <property type="entry name" value="CHOLINE MONOOXYGENASE, CHLOROPLASTIC"/>
    <property type="match status" value="1"/>
</dbReference>
<evidence type="ECO:0000313" key="14">
    <source>
        <dbReference type="EMBL" id="GHP04235.1"/>
    </source>
</evidence>
<evidence type="ECO:0000256" key="7">
    <source>
        <dbReference type="ARBA" id="ARBA00022714"/>
    </source>
</evidence>
<comment type="caution">
    <text evidence="14">The sequence shown here is derived from an EMBL/GenBank/DDBJ whole genome shotgun (WGS) entry which is preliminary data.</text>
</comment>